<name>A0A5J5BR69_9ASTE</name>
<accession>A0A5J5BR69</accession>
<reference evidence="3 4" key="1">
    <citation type="submission" date="2019-09" db="EMBL/GenBank/DDBJ databases">
        <title>A chromosome-level genome assembly of the Chinese tupelo Nyssa sinensis.</title>
        <authorList>
            <person name="Yang X."/>
            <person name="Kang M."/>
            <person name="Yang Y."/>
            <person name="Xiong H."/>
            <person name="Wang M."/>
            <person name="Zhang Z."/>
            <person name="Wang Z."/>
            <person name="Wu H."/>
            <person name="Ma T."/>
            <person name="Liu J."/>
            <person name="Xi Z."/>
        </authorList>
    </citation>
    <scope>NUCLEOTIDE SEQUENCE [LARGE SCALE GENOMIC DNA]</scope>
    <source>
        <strain evidence="3">J267</strain>
        <tissue evidence="3">Leaf</tissue>
    </source>
</reference>
<feature type="transmembrane region" description="Helical" evidence="2">
    <location>
        <begin position="70"/>
        <end position="89"/>
    </location>
</feature>
<dbReference type="AlphaFoldDB" id="A0A5J5BR69"/>
<dbReference type="PANTHER" id="PTHR37741:SF1">
    <property type="entry name" value="TRANSMEMBRANE PROTEIN"/>
    <property type="match status" value="1"/>
</dbReference>
<gene>
    <name evidence="3" type="ORF">F0562_022264</name>
</gene>
<evidence type="ECO:0000256" key="1">
    <source>
        <dbReference type="SAM" id="MobiDB-lite"/>
    </source>
</evidence>
<evidence type="ECO:0000256" key="2">
    <source>
        <dbReference type="SAM" id="Phobius"/>
    </source>
</evidence>
<keyword evidence="2" id="KW-1133">Transmembrane helix</keyword>
<feature type="compositionally biased region" description="Basic and acidic residues" evidence="1">
    <location>
        <begin position="46"/>
        <end position="55"/>
    </location>
</feature>
<evidence type="ECO:0000313" key="3">
    <source>
        <dbReference type="EMBL" id="KAA8544252.1"/>
    </source>
</evidence>
<feature type="region of interest" description="Disordered" evidence="1">
    <location>
        <begin position="1"/>
        <end position="55"/>
    </location>
</feature>
<sequence>MASPEAEEIHAAPPASDPKYRPAALTDGELEDPELNNFQVDPESTTSKEFKEEAEAAKKANKDGVQTLKAAVIFSGIAVVVVGAIFAIVKKLRKA</sequence>
<organism evidence="3 4">
    <name type="scientific">Nyssa sinensis</name>
    <dbReference type="NCBI Taxonomy" id="561372"/>
    <lineage>
        <taxon>Eukaryota</taxon>
        <taxon>Viridiplantae</taxon>
        <taxon>Streptophyta</taxon>
        <taxon>Embryophyta</taxon>
        <taxon>Tracheophyta</taxon>
        <taxon>Spermatophyta</taxon>
        <taxon>Magnoliopsida</taxon>
        <taxon>eudicotyledons</taxon>
        <taxon>Gunneridae</taxon>
        <taxon>Pentapetalae</taxon>
        <taxon>asterids</taxon>
        <taxon>Cornales</taxon>
        <taxon>Nyssaceae</taxon>
        <taxon>Nyssa</taxon>
    </lineage>
</organism>
<proteinExistence type="predicted"/>
<protein>
    <submittedName>
        <fullName evidence="3">Uncharacterized protein</fullName>
    </submittedName>
</protein>
<keyword evidence="2" id="KW-0812">Transmembrane</keyword>
<feature type="compositionally biased region" description="Polar residues" evidence="1">
    <location>
        <begin position="36"/>
        <end position="45"/>
    </location>
</feature>
<keyword evidence="4" id="KW-1185">Reference proteome</keyword>
<dbReference type="EMBL" id="CM018034">
    <property type="protein sequence ID" value="KAA8544252.1"/>
    <property type="molecule type" value="Genomic_DNA"/>
</dbReference>
<keyword evidence="2" id="KW-0472">Membrane</keyword>
<dbReference type="PANTHER" id="PTHR37741">
    <property type="entry name" value="TRANSMEMBRANE PROTEIN"/>
    <property type="match status" value="1"/>
</dbReference>
<dbReference type="Proteomes" id="UP000325577">
    <property type="component" value="Linkage Group LG11"/>
</dbReference>
<evidence type="ECO:0000313" key="4">
    <source>
        <dbReference type="Proteomes" id="UP000325577"/>
    </source>
</evidence>